<sequence>MEKQGSFSVWQDGMKVAGGFGPLEDIKREAAHYKMVYSEDGPVKVIVRESKPRKNKSDE</sequence>
<organism evidence="1">
    <name type="scientific">uncultured Caudovirales phage</name>
    <dbReference type="NCBI Taxonomy" id="2100421"/>
    <lineage>
        <taxon>Viruses</taxon>
        <taxon>Duplodnaviria</taxon>
        <taxon>Heunggongvirae</taxon>
        <taxon>Uroviricota</taxon>
        <taxon>Caudoviricetes</taxon>
        <taxon>Peduoviridae</taxon>
        <taxon>Maltschvirus</taxon>
        <taxon>Maltschvirus maltsch</taxon>
    </lineage>
</organism>
<name>A0A6J5MAQ6_9CAUD</name>
<dbReference type="EMBL" id="LR796380">
    <property type="protein sequence ID" value="CAB4140789.1"/>
    <property type="molecule type" value="Genomic_DNA"/>
</dbReference>
<proteinExistence type="predicted"/>
<reference evidence="1" key="1">
    <citation type="submission" date="2020-04" db="EMBL/GenBank/DDBJ databases">
        <authorList>
            <person name="Chiriac C."/>
            <person name="Salcher M."/>
            <person name="Ghai R."/>
            <person name="Kavagutti S V."/>
        </authorList>
    </citation>
    <scope>NUCLEOTIDE SEQUENCE</scope>
</reference>
<accession>A0A6J5MAQ6</accession>
<protein>
    <submittedName>
        <fullName evidence="1">Uncharacterized protein</fullName>
    </submittedName>
</protein>
<gene>
    <name evidence="1" type="ORF">UFOVP395_124</name>
</gene>
<evidence type="ECO:0000313" key="1">
    <source>
        <dbReference type="EMBL" id="CAB4140789.1"/>
    </source>
</evidence>